<accession>A0A484IF86</accession>
<organism evidence="1 2">
    <name type="scientific">Candidatus Nitrosocosmicus franklandianus</name>
    <dbReference type="NCBI Taxonomy" id="1798806"/>
    <lineage>
        <taxon>Archaea</taxon>
        <taxon>Nitrososphaerota</taxon>
        <taxon>Nitrososphaeria</taxon>
        <taxon>Nitrososphaerales</taxon>
        <taxon>Nitrososphaeraceae</taxon>
        <taxon>Candidatus Nitrosocosmicus</taxon>
    </lineage>
</organism>
<dbReference type="EMBL" id="LR216287">
    <property type="protein sequence ID" value="VFJ13654.1"/>
    <property type="molecule type" value="Genomic_DNA"/>
</dbReference>
<dbReference type="AlphaFoldDB" id="A0A484IF86"/>
<evidence type="ECO:0000313" key="1">
    <source>
        <dbReference type="EMBL" id="VFJ13654.1"/>
    </source>
</evidence>
<name>A0A484IF86_9ARCH</name>
<dbReference type="KEGG" id="nfn:NFRAN_1332"/>
<gene>
    <name evidence="1" type="ORF">NFRAN_1332</name>
</gene>
<keyword evidence="2" id="KW-1185">Reference proteome</keyword>
<reference evidence="1 2" key="1">
    <citation type="submission" date="2019-02" db="EMBL/GenBank/DDBJ databases">
        <authorList>
            <person name="Lehtovirta-Morley E L."/>
        </authorList>
    </citation>
    <scope>NUCLEOTIDE SEQUENCE [LARGE SCALE GENOMIC DNA]</scope>
    <source>
        <strain evidence="1">NFRAN1</strain>
    </source>
</reference>
<proteinExistence type="predicted"/>
<protein>
    <submittedName>
        <fullName evidence="1">Uncharacterized protein</fullName>
    </submittedName>
</protein>
<evidence type="ECO:0000313" key="2">
    <source>
        <dbReference type="Proteomes" id="UP000294299"/>
    </source>
</evidence>
<dbReference type="Proteomes" id="UP000294299">
    <property type="component" value="Chromosome NFRAN"/>
</dbReference>
<sequence>MLCKSFRMWWLYWSLIIYNNPRSTLNMTTVDVYLLGSVHPIARLFWYQKMYIIDQCFRTLLSHGT</sequence>